<evidence type="ECO:0000313" key="3">
    <source>
        <dbReference type="EMBL" id="UWX62856.1"/>
    </source>
</evidence>
<reference evidence="3" key="1">
    <citation type="submission" date="2022-09" db="EMBL/GenBank/DDBJ databases">
        <title>genome sequence of Deinococcus rubellus.</title>
        <authorList>
            <person name="Srinivasan S."/>
        </authorList>
    </citation>
    <scope>NUCLEOTIDE SEQUENCE</scope>
    <source>
        <strain evidence="3">Ant6</strain>
    </source>
</reference>
<feature type="transmembrane region" description="Helical" evidence="2">
    <location>
        <begin position="55"/>
        <end position="72"/>
    </location>
</feature>
<feature type="transmembrane region" description="Helical" evidence="2">
    <location>
        <begin position="79"/>
        <end position="100"/>
    </location>
</feature>
<name>A0ABY5YFB0_9DEIO</name>
<sequence length="154" mass="16309">MSGSPAPRPRPNPKSSRPSTPPSGQSTTRAVLLMILLTAAVPVAARWVQGDFERWLTNGLTLLASGWLLWNVDRGSVLAWRVTVSLSIGLGVLAMLVGLVAGQGAWGGWIVTLVGLLFVGCGLLLVGVPDVREYLDGRWATWRRGKLGGGSGRP</sequence>
<feature type="region of interest" description="Disordered" evidence="1">
    <location>
        <begin position="1"/>
        <end position="26"/>
    </location>
</feature>
<dbReference type="Proteomes" id="UP001060261">
    <property type="component" value="Chromosome"/>
</dbReference>
<keyword evidence="2" id="KW-0812">Transmembrane</keyword>
<organism evidence="3 4">
    <name type="scientific">Deinococcus rubellus</name>
    <dbReference type="NCBI Taxonomy" id="1889240"/>
    <lineage>
        <taxon>Bacteria</taxon>
        <taxon>Thermotogati</taxon>
        <taxon>Deinococcota</taxon>
        <taxon>Deinococci</taxon>
        <taxon>Deinococcales</taxon>
        <taxon>Deinococcaceae</taxon>
        <taxon>Deinococcus</taxon>
    </lineage>
</organism>
<feature type="transmembrane region" description="Helical" evidence="2">
    <location>
        <begin position="106"/>
        <end position="128"/>
    </location>
</feature>
<accession>A0ABY5YFB0</accession>
<feature type="compositionally biased region" description="Pro residues" evidence="1">
    <location>
        <begin position="1"/>
        <end position="12"/>
    </location>
</feature>
<protein>
    <submittedName>
        <fullName evidence="3">Uncharacterized protein</fullName>
    </submittedName>
</protein>
<evidence type="ECO:0000256" key="2">
    <source>
        <dbReference type="SAM" id="Phobius"/>
    </source>
</evidence>
<dbReference type="EMBL" id="CP104213">
    <property type="protein sequence ID" value="UWX62856.1"/>
    <property type="molecule type" value="Genomic_DNA"/>
</dbReference>
<keyword evidence="2" id="KW-1133">Transmembrane helix</keyword>
<gene>
    <name evidence="3" type="ORF">N0D28_08740</name>
</gene>
<keyword evidence="4" id="KW-1185">Reference proteome</keyword>
<keyword evidence="2" id="KW-0472">Membrane</keyword>
<evidence type="ECO:0000256" key="1">
    <source>
        <dbReference type="SAM" id="MobiDB-lite"/>
    </source>
</evidence>
<dbReference type="RefSeq" id="WP_260559150.1">
    <property type="nucleotide sequence ID" value="NZ_BAABEC010000071.1"/>
</dbReference>
<evidence type="ECO:0000313" key="4">
    <source>
        <dbReference type="Proteomes" id="UP001060261"/>
    </source>
</evidence>
<proteinExistence type="predicted"/>